<sequence length="163" mass="17878">MTLLYDTFDSPIGPLTVAGDSQGIHHILFENNRYDAKGREHWQRDAHALRDARGQLLAYLAGQRQRFELPLAPHGTDFQLRVWKALADIPFGHTWSYVDLARHIGHPTASRAVGAANGRNPLPIVLPCHRVIGSSGALTGFGGGLPTKAALLQLEARRESLFA</sequence>
<comment type="catalytic activity">
    <reaction evidence="7 8">
        <text>a 6-O-methyl-2'-deoxyguanosine in DNA + L-cysteinyl-[protein] = S-methyl-L-cysteinyl-[protein] + a 2'-deoxyguanosine in DNA</text>
        <dbReference type="Rhea" id="RHEA:24000"/>
        <dbReference type="Rhea" id="RHEA-COMP:10131"/>
        <dbReference type="Rhea" id="RHEA-COMP:10132"/>
        <dbReference type="Rhea" id="RHEA-COMP:11367"/>
        <dbReference type="Rhea" id="RHEA-COMP:11368"/>
        <dbReference type="ChEBI" id="CHEBI:29950"/>
        <dbReference type="ChEBI" id="CHEBI:82612"/>
        <dbReference type="ChEBI" id="CHEBI:85445"/>
        <dbReference type="ChEBI" id="CHEBI:85448"/>
        <dbReference type="EC" id="2.1.1.63"/>
    </reaction>
</comment>
<dbReference type="InterPro" id="IPR008332">
    <property type="entry name" value="MethylG_MeTrfase_N"/>
</dbReference>
<accession>A0ABW7CTH7</accession>
<gene>
    <name evidence="11" type="ORF">ACEU0G_002191</name>
</gene>
<dbReference type="GO" id="GO:0032259">
    <property type="term" value="P:methylation"/>
    <property type="evidence" value="ECO:0007669"/>
    <property type="project" value="UniProtKB-KW"/>
</dbReference>
<dbReference type="Gene3D" id="3.30.160.70">
    <property type="entry name" value="Methylated DNA-protein cysteine methyltransferase domain"/>
    <property type="match status" value="1"/>
</dbReference>
<evidence type="ECO:0000313" key="12">
    <source>
        <dbReference type="Proteomes" id="UP001605261"/>
    </source>
</evidence>
<comment type="caution">
    <text evidence="11">The sequence shown here is derived from an EMBL/GenBank/DDBJ whole genome shotgun (WGS) entry which is preliminary data.</text>
</comment>
<feature type="active site" description="Nucleophile; methyl group acceptor" evidence="8">
    <location>
        <position position="128"/>
    </location>
</feature>
<dbReference type="EC" id="2.1.1.63" evidence="8"/>
<reference evidence="11 12" key="1">
    <citation type="submission" date="2024-09" db="EMBL/GenBank/DDBJ databases">
        <authorList>
            <consortium name="All-Russian atlas of soil microorganisms"/>
            <consortium name="as a basis for the search for new antimicrobial producers and enzymes with unique properties"/>
            <person name="Sokolova E.A."/>
            <person name="Voronina E.N."/>
        </authorList>
    </citation>
    <scope>NUCLEOTIDE SEQUENCE [LARGE SCALE GENOMIC DNA]</scope>
    <source>
        <strain evidence="11 12">AF-22b-331.1</strain>
    </source>
</reference>
<keyword evidence="4 8" id="KW-0808">Transferase</keyword>
<evidence type="ECO:0000256" key="1">
    <source>
        <dbReference type="ARBA" id="ARBA00001286"/>
    </source>
</evidence>
<dbReference type="EMBL" id="JBHGCJ010000002">
    <property type="protein sequence ID" value="MFG6108254.1"/>
    <property type="molecule type" value="Genomic_DNA"/>
</dbReference>
<dbReference type="InterPro" id="IPR023546">
    <property type="entry name" value="MGMT"/>
</dbReference>
<keyword evidence="5 8" id="KW-0227">DNA damage</keyword>
<comment type="subcellular location">
    <subcellularLocation>
        <location evidence="8">Cytoplasm</location>
    </subcellularLocation>
</comment>
<dbReference type="InterPro" id="IPR036388">
    <property type="entry name" value="WH-like_DNA-bd_sf"/>
</dbReference>
<evidence type="ECO:0000256" key="4">
    <source>
        <dbReference type="ARBA" id="ARBA00022679"/>
    </source>
</evidence>
<evidence type="ECO:0000256" key="8">
    <source>
        <dbReference type="HAMAP-Rule" id="MF_00772"/>
    </source>
</evidence>
<evidence type="ECO:0000256" key="3">
    <source>
        <dbReference type="ARBA" id="ARBA00022603"/>
    </source>
</evidence>
<dbReference type="InterPro" id="IPR001497">
    <property type="entry name" value="MethylDNA_cys_MeTrfase_AS"/>
</dbReference>
<dbReference type="SUPFAM" id="SSF46767">
    <property type="entry name" value="Methylated DNA-protein cysteine methyltransferase, C-terminal domain"/>
    <property type="match status" value="1"/>
</dbReference>
<keyword evidence="3 8" id="KW-0489">Methyltransferase</keyword>
<dbReference type="PANTHER" id="PTHR10815:SF5">
    <property type="entry name" value="METHYLATED-DNA--PROTEIN-CYSTEINE METHYLTRANSFERASE"/>
    <property type="match status" value="1"/>
</dbReference>
<evidence type="ECO:0000256" key="2">
    <source>
        <dbReference type="ARBA" id="ARBA00022490"/>
    </source>
</evidence>
<keyword evidence="2 8" id="KW-0963">Cytoplasm</keyword>
<dbReference type="RefSeq" id="WP_259203987.1">
    <property type="nucleotide sequence ID" value="NZ_JBHGCJ010000002.1"/>
</dbReference>
<comment type="miscellaneous">
    <text evidence="8">This enzyme catalyzes only one turnover and therefore is not strictly catalytic. According to one definition, an enzyme is a biocatalyst that acts repeatedly and over many reaction cycles.</text>
</comment>
<dbReference type="GO" id="GO:0003908">
    <property type="term" value="F:methylated-DNA-[protein]-cysteine S-methyltransferase activity"/>
    <property type="evidence" value="ECO:0007669"/>
    <property type="project" value="UniProtKB-EC"/>
</dbReference>
<comment type="catalytic activity">
    <reaction evidence="1 8">
        <text>a 4-O-methyl-thymidine in DNA + L-cysteinyl-[protein] = a thymidine in DNA + S-methyl-L-cysteinyl-[protein]</text>
        <dbReference type="Rhea" id="RHEA:53428"/>
        <dbReference type="Rhea" id="RHEA-COMP:10131"/>
        <dbReference type="Rhea" id="RHEA-COMP:10132"/>
        <dbReference type="Rhea" id="RHEA-COMP:13555"/>
        <dbReference type="Rhea" id="RHEA-COMP:13556"/>
        <dbReference type="ChEBI" id="CHEBI:29950"/>
        <dbReference type="ChEBI" id="CHEBI:82612"/>
        <dbReference type="ChEBI" id="CHEBI:137386"/>
        <dbReference type="ChEBI" id="CHEBI:137387"/>
        <dbReference type="EC" id="2.1.1.63"/>
    </reaction>
</comment>
<evidence type="ECO:0000256" key="5">
    <source>
        <dbReference type="ARBA" id="ARBA00022763"/>
    </source>
</evidence>
<dbReference type="InterPro" id="IPR014048">
    <property type="entry name" value="MethylDNA_cys_MeTrfase_DNA-bd"/>
</dbReference>
<proteinExistence type="inferred from homology"/>
<keyword evidence="6 8" id="KW-0234">DNA repair</keyword>
<name>A0ABW7CTH7_9GAMM</name>
<dbReference type="InterPro" id="IPR036631">
    <property type="entry name" value="MGMT_N_sf"/>
</dbReference>
<dbReference type="NCBIfam" id="TIGR00589">
    <property type="entry name" value="ogt"/>
    <property type="match status" value="1"/>
</dbReference>
<dbReference type="InterPro" id="IPR036217">
    <property type="entry name" value="MethylDNA_cys_MeTrfase_DNAb"/>
</dbReference>
<comment type="similarity">
    <text evidence="8">Belongs to the MGMT family.</text>
</comment>
<dbReference type="PANTHER" id="PTHR10815">
    <property type="entry name" value="METHYLATED-DNA--PROTEIN-CYSTEINE METHYLTRANSFERASE"/>
    <property type="match status" value="1"/>
</dbReference>
<evidence type="ECO:0000259" key="10">
    <source>
        <dbReference type="Pfam" id="PF02870"/>
    </source>
</evidence>
<dbReference type="SUPFAM" id="SSF53155">
    <property type="entry name" value="Methylated DNA-protein cysteine methyltransferase domain"/>
    <property type="match status" value="1"/>
</dbReference>
<feature type="domain" description="Methylated-DNA-[protein]-cysteine S-methyltransferase DNA binding" evidence="9">
    <location>
        <begin position="77"/>
        <end position="156"/>
    </location>
</feature>
<evidence type="ECO:0000256" key="6">
    <source>
        <dbReference type="ARBA" id="ARBA00023204"/>
    </source>
</evidence>
<dbReference type="Pfam" id="PF02870">
    <property type="entry name" value="Methyltransf_1N"/>
    <property type="match status" value="1"/>
</dbReference>
<keyword evidence="12" id="KW-1185">Reference proteome</keyword>
<dbReference type="CDD" id="cd06445">
    <property type="entry name" value="ATase"/>
    <property type="match status" value="1"/>
</dbReference>
<evidence type="ECO:0000313" key="11">
    <source>
        <dbReference type="EMBL" id="MFG6108254.1"/>
    </source>
</evidence>
<feature type="domain" description="Methylguanine DNA methyltransferase ribonuclease-like" evidence="10">
    <location>
        <begin position="3"/>
        <end position="73"/>
    </location>
</feature>
<dbReference type="Gene3D" id="1.10.10.10">
    <property type="entry name" value="Winged helix-like DNA-binding domain superfamily/Winged helix DNA-binding domain"/>
    <property type="match status" value="1"/>
</dbReference>
<evidence type="ECO:0000259" key="9">
    <source>
        <dbReference type="Pfam" id="PF01035"/>
    </source>
</evidence>
<evidence type="ECO:0000256" key="7">
    <source>
        <dbReference type="ARBA" id="ARBA00049348"/>
    </source>
</evidence>
<organism evidence="11 12">
    <name type="scientific">Stenotrophomonas nematodicola</name>
    <dbReference type="NCBI Taxonomy" id="2656746"/>
    <lineage>
        <taxon>Bacteria</taxon>
        <taxon>Pseudomonadati</taxon>
        <taxon>Pseudomonadota</taxon>
        <taxon>Gammaproteobacteria</taxon>
        <taxon>Lysobacterales</taxon>
        <taxon>Lysobacteraceae</taxon>
        <taxon>Stenotrophomonas</taxon>
    </lineage>
</organism>
<comment type="function">
    <text evidence="8">Involved in the cellular defense against the biological effects of O6-methylguanine (O6-MeG) and O4-methylthymine (O4-MeT) in DNA. Repairs the methylated nucleobase in DNA by stoichiometrically transferring the methyl group to a cysteine residue in the enzyme. This is a suicide reaction: the enzyme is irreversibly inactivated.</text>
</comment>
<dbReference type="PROSITE" id="PS00374">
    <property type="entry name" value="MGMT"/>
    <property type="match status" value="1"/>
</dbReference>
<protein>
    <recommendedName>
        <fullName evidence="8">Methylated-DNA--protein-cysteine methyltransferase</fullName>
        <ecNumber evidence="8">2.1.1.63</ecNumber>
    </recommendedName>
    <alternativeName>
        <fullName evidence="8">6-O-methylguanine-DNA methyltransferase</fullName>
        <shortName evidence="8">MGMT</shortName>
    </alternativeName>
    <alternativeName>
        <fullName evidence="8">O-6-methylguanine-DNA-alkyltransferase</fullName>
    </alternativeName>
</protein>
<dbReference type="Pfam" id="PF01035">
    <property type="entry name" value="DNA_binding_1"/>
    <property type="match status" value="1"/>
</dbReference>
<dbReference type="HAMAP" id="MF_00772">
    <property type="entry name" value="OGT"/>
    <property type="match status" value="1"/>
</dbReference>
<dbReference type="Proteomes" id="UP001605261">
    <property type="component" value="Unassembled WGS sequence"/>
</dbReference>